<dbReference type="Proteomes" id="UP001209540">
    <property type="component" value="Unassembled WGS sequence"/>
</dbReference>
<sequence length="490" mass="57486">MRKRNFFFILCSVVLMARLFQIQMIKRRSSDSLILSKSTVAPGMSTAAATAPLILPVVKRGLQEDYCYIYEGIFSTATKTLDRATEFIGEHVDIVQDAVEDGYFWAVSRFNHVIETVWDVMMDIYLAPELEWCMFWSVLNRYLHHQQQQQQQSQQHPEKDDMREDMDNPIDDDEDTMKKPVAVTLLGNKEYEMNWNEIVCSAPLEYGLRAPQLQQEFRKLANRAITKTRHTIQSNQVDWLHTLRGIQQSVMDAHSTLLVQYNEQQQEKEEDQKALIHHMRNSRRRLKRLIRHQVTEIHMHSIRSFRRLDKTIHRMFHDAGMTPMVDTSSQMVCLDKLRQYIMQLSRQQYEHGMDRILTTGKIFGHAVMDTLETSLTVFMDESMKDRKEYDPLDGAGGYYLIGVNGTDVMVTTVPMVVYSSMKRVDVDLAILAKTSTDISEEMEKQMCGSWEAASRQMSRSEDTWYHWLIDWWNFLKFTLWVVLKVIISFF</sequence>
<protein>
    <submittedName>
        <fullName evidence="3">Uncharacterized protein</fullName>
    </submittedName>
</protein>
<keyword evidence="4" id="KW-1185">Reference proteome</keyword>
<evidence type="ECO:0000256" key="2">
    <source>
        <dbReference type="SAM" id="SignalP"/>
    </source>
</evidence>
<accession>A0AAD5P8V8</accession>
<feature type="signal peptide" evidence="2">
    <location>
        <begin position="1"/>
        <end position="21"/>
    </location>
</feature>
<reference evidence="3" key="2">
    <citation type="submission" date="2023-02" db="EMBL/GenBank/DDBJ databases">
        <authorList>
            <consortium name="DOE Joint Genome Institute"/>
            <person name="Mondo S.J."/>
            <person name="Chang Y."/>
            <person name="Wang Y."/>
            <person name="Ahrendt S."/>
            <person name="Andreopoulos W."/>
            <person name="Barry K."/>
            <person name="Beard J."/>
            <person name="Benny G.L."/>
            <person name="Blankenship S."/>
            <person name="Bonito G."/>
            <person name="Cuomo C."/>
            <person name="Desiro A."/>
            <person name="Gervers K.A."/>
            <person name="Hundley H."/>
            <person name="Kuo A."/>
            <person name="LaButti K."/>
            <person name="Lang B.F."/>
            <person name="Lipzen A."/>
            <person name="O'Donnell K."/>
            <person name="Pangilinan J."/>
            <person name="Reynolds N."/>
            <person name="Sandor L."/>
            <person name="Smith M.W."/>
            <person name="Tsang A."/>
            <person name="Grigoriev I.V."/>
            <person name="Stajich J.E."/>
            <person name="Spatafora J.W."/>
        </authorList>
    </citation>
    <scope>NUCLEOTIDE SEQUENCE</scope>
    <source>
        <strain evidence="3">RSA 2281</strain>
    </source>
</reference>
<dbReference type="EMBL" id="JAIXMP010000037">
    <property type="protein sequence ID" value="KAI9248866.1"/>
    <property type="molecule type" value="Genomic_DNA"/>
</dbReference>
<keyword evidence="2" id="KW-0732">Signal</keyword>
<evidence type="ECO:0000313" key="3">
    <source>
        <dbReference type="EMBL" id="KAI9248866.1"/>
    </source>
</evidence>
<dbReference type="AlphaFoldDB" id="A0AAD5P8V8"/>
<evidence type="ECO:0000256" key="1">
    <source>
        <dbReference type="SAM" id="MobiDB-lite"/>
    </source>
</evidence>
<organism evidence="3 4">
    <name type="scientific">Phascolomyces articulosus</name>
    <dbReference type="NCBI Taxonomy" id="60185"/>
    <lineage>
        <taxon>Eukaryota</taxon>
        <taxon>Fungi</taxon>
        <taxon>Fungi incertae sedis</taxon>
        <taxon>Mucoromycota</taxon>
        <taxon>Mucoromycotina</taxon>
        <taxon>Mucoromycetes</taxon>
        <taxon>Mucorales</taxon>
        <taxon>Lichtheimiaceae</taxon>
        <taxon>Phascolomyces</taxon>
    </lineage>
</organism>
<evidence type="ECO:0000313" key="4">
    <source>
        <dbReference type="Proteomes" id="UP001209540"/>
    </source>
</evidence>
<proteinExistence type="predicted"/>
<feature type="chain" id="PRO_5042048691" evidence="2">
    <location>
        <begin position="22"/>
        <end position="490"/>
    </location>
</feature>
<gene>
    <name evidence="3" type="ORF">BDA99DRAFT_542435</name>
</gene>
<reference evidence="3" key="1">
    <citation type="journal article" date="2022" name="IScience">
        <title>Evolution of zygomycete secretomes and the origins of terrestrial fungal ecologies.</title>
        <authorList>
            <person name="Chang Y."/>
            <person name="Wang Y."/>
            <person name="Mondo S."/>
            <person name="Ahrendt S."/>
            <person name="Andreopoulos W."/>
            <person name="Barry K."/>
            <person name="Beard J."/>
            <person name="Benny G.L."/>
            <person name="Blankenship S."/>
            <person name="Bonito G."/>
            <person name="Cuomo C."/>
            <person name="Desiro A."/>
            <person name="Gervers K.A."/>
            <person name="Hundley H."/>
            <person name="Kuo A."/>
            <person name="LaButti K."/>
            <person name="Lang B.F."/>
            <person name="Lipzen A."/>
            <person name="O'Donnell K."/>
            <person name="Pangilinan J."/>
            <person name="Reynolds N."/>
            <person name="Sandor L."/>
            <person name="Smith M.E."/>
            <person name="Tsang A."/>
            <person name="Grigoriev I.V."/>
            <person name="Stajich J.E."/>
            <person name="Spatafora J.W."/>
        </authorList>
    </citation>
    <scope>NUCLEOTIDE SEQUENCE</scope>
    <source>
        <strain evidence="3">RSA 2281</strain>
    </source>
</reference>
<name>A0AAD5P8V8_9FUNG</name>
<feature type="region of interest" description="Disordered" evidence="1">
    <location>
        <begin position="147"/>
        <end position="177"/>
    </location>
</feature>
<comment type="caution">
    <text evidence="3">The sequence shown here is derived from an EMBL/GenBank/DDBJ whole genome shotgun (WGS) entry which is preliminary data.</text>
</comment>
<feature type="compositionally biased region" description="Basic and acidic residues" evidence="1">
    <location>
        <begin position="156"/>
        <end position="166"/>
    </location>
</feature>